<accession>A0A2N3Y357</accession>
<dbReference type="FunFam" id="3.40.50.2000:FF:000072">
    <property type="entry name" value="Glycosyl transferase"/>
    <property type="match status" value="1"/>
</dbReference>
<feature type="domain" description="Erythromycin biosynthesis protein CIII-like C-terminal" evidence="4">
    <location>
        <begin position="267"/>
        <end position="370"/>
    </location>
</feature>
<gene>
    <name evidence="5" type="ORF">A8926_5293</name>
</gene>
<evidence type="ECO:0000259" key="4">
    <source>
        <dbReference type="Pfam" id="PF06722"/>
    </source>
</evidence>
<dbReference type="PANTHER" id="PTHR48050">
    <property type="entry name" value="STEROL 3-BETA-GLUCOSYLTRANSFERASE"/>
    <property type="match status" value="1"/>
</dbReference>
<dbReference type="PANTHER" id="PTHR48050:SF13">
    <property type="entry name" value="STEROL 3-BETA-GLUCOSYLTRANSFERASE UGT80A2"/>
    <property type="match status" value="1"/>
</dbReference>
<dbReference type="Gene3D" id="3.40.50.2000">
    <property type="entry name" value="Glycogen Phosphorylase B"/>
    <property type="match status" value="2"/>
</dbReference>
<dbReference type="InterPro" id="IPR010610">
    <property type="entry name" value="EryCIII-like_C"/>
</dbReference>
<dbReference type="EMBL" id="PJNB01000001">
    <property type="protein sequence ID" value="PKW17337.1"/>
    <property type="molecule type" value="Genomic_DNA"/>
</dbReference>
<dbReference type="Proteomes" id="UP000233786">
    <property type="component" value="Unassembled WGS sequence"/>
</dbReference>
<dbReference type="Pfam" id="PF06722">
    <property type="entry name" value="EryCIII-like_C"/>
    <property type="match status" value="1"/>
</dbReference>
<dbReference type="SUPFAM" id="SSF53756">
    <property type="entry name" value="UDP-Glycosyltransferase/glycogen phosphorylase"/>
    <property type="match status" value="1"/>
</dbReference>
<evidence type="ECO:0000256" key="1">
    <source>
        <dbReference type="ARBA" id="ARBA00009995"/>
    </source>
</evidence>
<dbReference type="GO" id="GO:0016758">
    <property type="term" value="F:hexosyltransferase activity"/>
    <property type="evidence" value="ECO:0007669"/>
    <property type="project" value="InterPro"/>
</dbReference>
<evidence type="ECO:0000256" key="3">
    <source>
        <dbReference type="ARBA" id="ARBA00023194"/>
    </source>
</evidence>
<dbReference type="AlphaFoldDB" id="A0A2N3Y357"/>
<dbReference type="RefSeq" id="WP_010692853.1">
    <property type="nucleotide sequence ID" value="NZ_CP061007.1"/>
</dbReference>
<sequence>MKKHFAFVSMPAVGHVNPTLPLVAELVRRGHRVSYAIGREMASTVRASGAEILELPTEMPEIPPQVQPGPPPVAKLMHFLIDDIRASFPLLRQRFRADPPDAVCFDTMTSTGRMLAQDLDVPAIALVPSFAANENFSLRDVFPADNGGFPTEALAEFGSQFQQVGAEFGVRAELPFGAPPAELNLVFLPREFQLRADTFDQRFRFIGPLLGERAEVPWKPREPHAPLLFISLGTAFNNRPEFYGMCFEAFGGSQWQIAMSTGQHIDQAQLGAIPANFDVRASFPQPAVLRHATAFLSHTGMNSTMESLHAGVPLVAVPQMHEQAANAARVEELGLGRRLKPETLTATDLRAAVDTIAADEQVRANLDWMREIIRGCGGAPAGADALETHLS</sequence>
<dbReference type="NCBIfam" id="TIGR01426">
    <property type="entry name" value="MGT"/>
    <property type="match status" value="1"/>
</dbReference>
<dbReference type="InterPro" id="IPR002213">
    <property type="entry name" value="UDP_glucos_trans"/>
</dbReference>
<dbReference type="CDD" id="cd03784">
    <property type="entry name" value="GT1_Gtf-like"/>
    <property type="match status" value="1"/>
</dbReference>
<comment type="similarity">
    <text evidence="1">Belongs to the UDP-glycosyltransferase family.</text>
</comment>
<evidence type="ECO:0000313" key="6">
    <source>
        <dbReference type="Proteomes" id="UP000233786"/>
    </source>
</evidence>
<evidence type="ECO:0000256" key="2">
    <source>
        <dbReference type="ARBA" id="ARBA00022679"/>
    </source>
</evidence>
<dbReference type="InterPro" id="IPR050426">
    <property type="entry name" value="Glycosyltransferase_28"/>
</dbReference>
<proteinExistence type="inferred from homology"/>
<dbReference type="OrthoDB" id="6620093at2"/>
<protein>
    <submittedName>
        <fullName evidence="5">MGT family glycosyltransferase</fullName>
    </submittedName>
</protein>
<comment type="caution">
    <text evidence="5">The sequence shown here is derived from an EMBL/GenBank/DDBJ whole genome shotgun (WGS) entry which is preliminary data.</text>
</comment>
<name>A0A2N3Y357_SACSN</name>
<dbReference type="GO" id="GO:0017000">
    <property type="term" value="P:antibiotic biosynthetic process"/>
    <property type="evidence" value="ECO:0007669"/>
    <property type="project" value="UniProtKB-KW"/>
</dbReference>
<organism evidence="5 6">
    <name type="scientific">Saccharopolyspora spinosa</name>
    <dbReference type="NCBI Taxonomy" id="60894"/>
    <lineage>
        <taxon>Bacteria</taxon>
        <taxon>Bacillati</taxon>
        <taxon>Actinomycetota</taxon>
        <taxon>Actinomycetes</taxon>
        <taxon>Pseudonocardiales</taxon>
        <taxon>Pseudonocardiaceae</taxon>
        <taxon>Saccharopolyspora</taxon>
    </lineage>
</organism>
<keyword evidence="6" id="KW-1185">Reference proteome</keyword>
<dbReference type="GO" id="GO:0008194">
    <property type="term" value="F:UDP-glycosyltransferase activity"/>
    <property type="evidence" value="ECO:0007669"/>
    <property type="project" value="InterPro"/>
</dbReference>
<dbReference type="STRING" id="994479.GCA_000194155_01153"/>
<reference evidence="5" key="1">
    <citation type="submission" date="2017-12" db="EMBL/GenBank/DDBJ databases">
        <title>Sequencing the genomes of 1000 Actinobacteria strains.</title>
        <authorList>
            <person name="Klenk H.-P."/>
        </authorList>
    </citation>
    <scope>NUCLEOTIDE SEQUENCE [LARGE SCALE GENOMIC DNA]</scope>
    <source>
        <strain evidence="5">DSM 44228</strain>
    </source>
</reference>
<keyword evidence="3" id="KW-0045">Antibiotic biosynthesis</keyword>
<dbReference type="InterPro" id="IPR006326">
    <property type="entry name" value="UDPGT_MGT-like"/>
</dbReference>
<keyword evidence="2" id="KW-0808">Transferase</keyword>
<evidence type="ECO:0000313" key="5">
    <source>
        <dbReference type="EMBL" id="PKW17337.1"/>
    </source>
</evidence>